<dbReference type="AlphaFoldDB" id="A0A9E7QZI7"/>
<dbReference type="PROSITE" id="PS51186">
    <property type="entry name" value="GNAT"/>
    <property type="match status" value="1"/>
</dbReference>
<dbReference type="InterPro" id="IPR016181">
    <property type="entry name" value="Acyl_CoA_acyltransferase"/>
</dbReference>
<dbReference type="KEGG" id="ssai:N0B31_11930"/>
<evidence type="ECO:0000259" key="3">
    <source>
        <dbReference type="PROSITE" id="PS51186"/>
    </source>
</evidence>
<dbReference type="Gene3D" id="3.40.630.30">
    <property type="match status" value="1"/>
</dbReference>
<dbReference type="CDD" id="cd04301">
    <property type="entry name" value="NAT_SF"/>
    <property type="match status" value="1"/>
</dbReference>
<evidence type="ECO:0000256" key="1">
    <source>
        <dbReference type="ARBA" id="ARBA00022679"/>
    </source>
</evidence>
<dbReference type="PANTHER" id="PTHR43877:SF1">
    <property type="entry name" value="ACETYLTRANSFERASE"/>
    <property type="match status" value="1"/>
</dbReference>
<dbReference type="Proteomes" id="UP001057580">
    <property type="component" value="Chromosome"/>
</dbReference>
<dbReference type="GeneID" id="74943142"/>
<feature type="domain" description="N-acetyltransferase" evidence="3">
    <location>
        <begin position="1"/>
        <end position="160"/>
    </location>
</feature>
<evidence type="ECO:0000313" key="5">
    <source>
        <dbReference type="Proteomes" id="UP001057580"/>
    </source>
</evidence>
<evidence type="ECO:0000256" key="2">
    <source>
        <dbReference type="ARBA" id="ARBA00023315"/>
    </source>
</evidence>
<protein>
    <submittedName>
        <fullName evidence="4">GNAT family N-acetyltransferase</fullName>
    </submittedName>
</protein>
<dbReference type="SUPFAM" id="SSF55729">
    <property type="entry name" value="Acyl-CoA N-acyltransferases (Nat)"/>
    <property type="match status" value="1"/>
</dbReference>
<keyword evidence="1" id="KW-0808">Transferase</keyword>
<dbReference type="InterPro" id="IPR000182">
    <property type="entry name" value="GNAT_dom"/>
</dbReference>
<proteinExistence type="predicted"/>
<organism evidence="4 5">
    <name type="scientific">Salinirubellus salinus</name>
    <dbReference type="NCBI Taxonomy" id="1364945"/>
    <lineage>
        <taxon>Archaea</taxon>
        <taxon>Methanobacteriati</taxon>
        <taxon>Methanobacteriota</taxon>
        <taxon>Stenosarchaea group</taxon>
        <taxon>Halobacteria</taxon>
        <taxon>Halobacteriales</taxon>
        <taxon>Natronomonadaceae</taxon>
        <taxon>Salinirubellus</taxon>
    </lineage>
</organism>
<keyword evidence="5" id="KW-1185">Reference proteome</keyword>
<name>A0A9E7QZI7_9EURY</name>
<keyword evidence="2" id="KW-0012">Acyltransferase</keyword>
<dbReference type="EMBL" id="CP104003">
    <property type="protein sequence ID" value="UWM52857.1"/>
    <property type="molecule type" value="Genomic_DNA"/>
</dbReference>
<dbReference type="GO" id="GO:0016747">
    <property type="term" value="F:acyltransferase activity, transferring groups other than amino-acyl groups"/>
    <property type="evidence" value="ECO:0007669"/>
    <property type="project" value="InterPro"/>
</dbReference>
<dbReference type="PANTHER" id="PTHR43877">
    <property type="entry name" value="AMINOALKYLPHOSPHONATE N-ACETYLTRANSFERASE-RELATED-RELATED"/>
    <property type="match status" value="1"/>
</dbReference>
<reference evidence="4" key="1">
    <citation type="submission" date="2022-09" db="EMBL/GenBank/DDBJ databases">
        <title>Diverse halophilic archaea isolated from saline environments.</title>
        <authorList>
            <person name="Cui H.-L."/>
        </authorList>
    </citation>
    <scope>NUCLEOTIDE SEQUENCE</scope>
    <source>
        <strain evidence="4">ZS-35-S2</strain>
    </source>
</reference>
<evidence type="ECO:0000313" key="4">
    <source>
        <dbReference type="EMBL" id="UWM52857.1"/>
    </source>
</evidence>
<dbReference type="Pfam" id="PF00583">
    <property type="entry name" value="Acetyltransf_1"/>
    <property type="match status" value="1"/>
</dbReference>
<dbReference type="RefSeq" id="WP_260591852.1">
    <property type="nucleotide sequence ID" value="NZ_CP104003.1"/>
</dbReference>
<accession>A0A9E7QZI7</accession>
<dbReference type="InterPro" id="IPR050832">
    <property type="entry name" value="Bact_Acetyltransf"/>
</dbReference>
<gene>
    <name evidence="4" type="ORF">N0B31_11930</name>
</gene>
<sequence length="163" mass="18156">MHVREATAADVPRIREVAQEAWQAAYAAFLTPGQCRRALDDLYDPEALERAIDELDGFHLLVAEREDEVVAFASAEMTWADEAELYALYVHPDHWGEGFGSALLDAVAERVADEGADRLACSVFVENYAGVAFFESQGFERLGEARTEVAGSLHEEHELEKRL</sequence>